<keyword evidence="6" id="KW-0411">Iron-sulfur</keyword>
<evidence type="ECO:0000256" key="8">
    <source>
        <dbReference type="ARBA" id="ARBA00046332"/>
    </source>
</evidence>
<comment type="similarity">
    <text evidence="8">Belongs to the Bfd family.</text>
</comment>
<evidence type="ECO:0000256" key="4">
    <source>
        <dbReference type="ARBA" id="ARBA00022982"/>
    </source>
</evidence>
<keyword evidence="5" id="KW-0408">Iron</keyword>
<keyword evidence="3" id="KW-0479">Metal-binding</keyword>
<evidence type="ECO:0000256" key="6">
    <source>
        <dbReference type="ARBA" id="ARBA00023014"/>
    </source>
</evidence>
<dbReference type="RefSeq" id="WP_083151161.1">
    <property type="nucleotide sequence ID" value="NZ_AP022560.1"/>
</dbReference>
<feature type="domain" description="BFD-like [2Fe-2S]-binding" evidence="9">
    <location>
        <begin position="2"/>
        <end position="50"/>
    </location>
</feature>
<dbReference type="PANTHER" id="PTHR37424">
    <property type="entry name" value="BACTERIOFERRITIN-ASSOCIATED FERREDOXIN"/>
    <property type="match status" value="1"/>
</dbReference>
<gene>
    <name evidence="10" type="ORF">MMOR_36040</name>
</gene>
<dbReference type="AlphaFoldDB" id="A0AAD1HC15"/>
<organism evidence="10 11">
    <name type="scientific">Mycolicibacterium moriokaense</name>
    <dbReference type="NCBI Taxonomy" id="39691"/>
    <lineage>
        <taxon>Bacteria</taxon>
        <taxon>Bacillati</taxon>
        <taxon>Actinomycetota</taxon>
        <taxon>Actinomycetes</taxon>
        <taxon>Mycobacteriales</taxon>
        <taxon>Mycobacteriaceae</taxon>
        <taxon>Mycolicibacterium</taxon>
    </lineage>
</organism>
<reference evidence="10 11" key="1">
    <citation type="journal article" date="2019" name="Emerg. Microbes Infect.">
        <title>Comprehensive subspecies identification of 175 nontuberculous mycobacteria species based on 7547 genomic profiles.</title>
        <authorList>
            <person name="Matsumoto Y."/>
            <person name="Kinjo T."/>
            <person name="Motooka D."/>
            <person name="Nabeya D."/>
            <person name="Jung N."/>
            <person name="Uechi K."/>
            <person name="Horii T."/>
            <person name="Iida T."/>
            <person name="Fujita J."/>
            <person name="Nakamura S."/>
        </authorList>
    </citation>
    <scope>NUCLEOTIDE SEQUENCE [LARGE SCALE GENOMIC DNA]</scope>
    <source>
        <strain evidence="10 11">JCM 6375</strain>
    </source>
</reference>
<dbReference type="InterPro" id="IPR007419">
    <property type="entry name" value="BFD-like_2Fe2S-bd_dom"/>
</dbReference>
<protein>
    <recommendedName>
        <fullName evidence="7">Bacterioferritin-associated ferredoxin</fullName>
    </recommendedName>
</protein>
<dbReference type="EMBL" id="AP022560">
    <property type="protein sequence ID" value="BBX02668.1"/>
    <property type="molecule type" value="Genomic_DNA"/>
</dbReference>
<evidence type="ECO:0000256" key="1">
    <source>
        <dbReference type="ARBA" id="ARBA00022448"/>
    </source>
</evidence>
<dbReference type="GO" id="GO:0046872">
    <property type="term" value="F:metal ion binding"/>
    <property type="evidence" value="ECO:0007669"/>
    <property type="project" value="UniProtKB-KW"/>
</dbReference>
<keyword evidence="2" id="KW-0001">2Fe-2S</keyword>
<dbReference type="GO" id="GO:0051537">
    <property type="term" value="F:2 iron, 2 sulfur cluster binding"/>
    <property type="evidence" value="ECO:0007669"/>
    <property type="project" value="UniProtKB-KW"/>
</dbReference>
<dbReference type="PANTHER" id="PTHR37424:SF1">
    <property type="entry name" value="BACTERIOFERRITIN-ASSOCIATED FERREDOXIN"/>
    <property type="match status" value="1"/>
</dbReference>
<dbReference type="Pfam" id="PF04324">
    <property type="entry name" value="Fer2_BFD"/>
    <property type="match status" value="1"/>
</dbReference>
<dbReference type="Proteomes" id="UP000466681">
    <property type="component" value="Chromosome"/>
</dbReference>
<name>A0AAD1HC15_9MYCO</name>
<evidence type="ECO:0000313" key="11">
    <source>
        <dbReference type="Proteomes" id="UP000466681"/>
    </source>
</evidence>
<dbReference type="InterPro" id="IPR052371">
    <property type="entry name" value="BFD-associated_ferredoxin"/>
</dbReference>
<evidence type="ECO:0000313" key="10">
    <source>
        <dbReference type="EMBL" id="BBX02668.1"/>
    </source>
</evidence>
<evidence type="ECO:0000256" key="5">
    <source>
        <dbReference type="ARBA" id="ARBA00023004"/>
    </source>
</evidence>
<dbReference type="InterPro" id="IPR041854">
    <property type="entry name" value="BFD-like_2Fe2S-bd_dom_sf"/>
</dbReference>
<accession>A0AAD1HC15</accession>
<evidence type="ECO:0000256" key="2">
    <source>
        <dbReference type="ARBA" id="ARBA00022714"/>
    </source>
</evidence>
<dbReference type="Gene3D" id="1.10.10.1100">
    <property type="entry name" value="BFD-like [2Fe-2S]-binding domain"/>
    <property type="match status" value="1"/>
</dbReference>
<keyword evidence="4" id="KW-0249">Electron transport</keyword>
<evidence type="ECO:0000259" key="9">
    <source>
        <dbReference type="Pfam" id="PF04324"/>
    </source>
</evidence>
<keyword evidence="11" id="KW-1185">Reference proteome</keyword>
<evidence type="ECO:0000256" key="7">
    <source>
        <dbReference type="ARBA" id="ARBA00039386"/>
    </source>
</evidence>
<proteinExistence type="inferred from homology"/>
<keyword evidence="1" id="KW-0813">Transport</keyword>
<dbReference type="KEGG" id="mmor:MMOR_36040"/>
<evidence type="ECO:0000256" key="3">
    <source>
        <dbReference type="ARBA" id="ARBA00022723"/>
    </source>
</evidence>
<sequence length="73" mass="7585">MYVCLCTGVCSEVVRAAIAGGAATTKEVSAVCGAGGECGRCRMTVRAMIEAHFSQTHCQEDSARFKLPSTVAV</sequence>